<dbReference type="EMBL" id="HBEO01029803">
    <property type="protein sequence ID" value="CAD8502063.1"/>
    <property type="molecule type" value="Transcribed_RNA"/>
</dbReference>
<evidence type="ECO:0000313" key="1">
    <source>
        <dbReference type="EMBL" id="CAD8502063.1"/>
    </source>
</evidence>
<reference evidence="1" key="1">
    <citation type="submission" date="2021-01" db="EMBL/GenBank/DDBJ databases">
        <authorList>
            <person name="Corre E."/>
            <person name="Pelletier E."/>
            <person name="Niang G."/>
            <person name="Scheremetjew M."/>
            <person name="Finn R."/>
            <person name="Kale V."/>
            <person name="Holt S."/>
            <person name="Cochrane G."/>
            <person name="Meng A."/>
            <person name="Brown T."/>
            <person name="Cohen L."/>
        </authorList>
    </citation>
    <scope>NUCLEOTIDE SEQUENCE</scope>
    <source>
        <strain evidence="1">CCMP325</strain>
    </source>
</reference>
<dbReference type="AlphaFoldDB" id="A0A7S0F2T1"/>
<gene>
    <name evidence="1" type="ORF">HPHI1048_LOCUS20241</name>
</gene>
<organism evidence="1">
    <name type="scientific">Hanusia phi</name>
    <dbReference type="NCBI Taxonomy" id="3032"/>
    <lineage>
        <taxon>Eukaryota</taxon>
        <taxon>Cryptophyceae</taxon>
        <taxon>Pyrenomonadales</taxon>
        <taxon>Geminigeraceae</taxon>
        <taxon>Hanusia</taxon>
    </lineage>
</organism>
<name>A0A7S0F2T1_9CRYP</name>
<accession>A0A7S0F2T1</accession>
<protein>
    <submittedName>
        <fullName evidence="1">Uncharacterized protein</fullName>
    </submittedName>
</protein>
<sequence>MKQMRASDQHQGEAVDAAERLINSISDSFASIQDMILCSNPSPGFVTADGRHVGRKEHPAVQGRRTREESHFNCVFHDTERIYRAAVIAKDKKAFWMARTLISQCRDSAAEANVDIEDVLRSFECEIENAEHQHKSNILSANRQRNRNIILY</sequence>
<proteinExistence type="predicted"/>